<sequence>MAEPIGIASGALTLATFAFNSSVSLYQIVKSFQNSKRDIRELKEELEALSNAIQSLQELASKDEVQFEPLRLPLLRCGETCKGFGEVIENCTTNSSKPKTSFRDWAKLQYMGKDIAGFKNVLAGYKSTILIAIGDVNLRTAAVSVDAIAEFKEMLANTTTDLEENRQNLEEHLQTINDKLETLSIQNGSTKEEEIAERKRISEEIDSVKQCLEVCNHAAKRIDEVRTNIFEDVSAAEDAHQVIVSTFGDLISAKRVTAGVKSIQWLGQMPDSALQQLIRTRTVDLSKHPGMEECEEEQAKGHMAFEGIYGAGYTMS</sequence>
<dbReference type="EMBL" id="MU004190">
    <property type="protein sequence ID" value="KAF2494973.1"/>
    <property type="molecule type" value="Genomic_DNA"/>
</dbReference>
<evidence type="ECO:0000256" key="1">
    <source>
        <dbReference type="SAM" id="Coils"/>
    </source>
</evidence>
<organism evidence="3 4">
    <name type="scientific">Lophium mytilinum</name>
    <dbReference type="NCBI Taxonomy" id="390894"/>
    <lineage>
        <taxon>Eukaryota</taxon>
        <taxon>Fungi</taxon>
        <taxon>Dikarya</taxon>
        <taxon>Ascomycota</taxon>
        <taxon>Pezizomycotina</taxon>
        <taxon>Dothideomycetes</taxon>
        <taxon>Pleosporomycetidae</taxon>
        <taxon>Mytilinidiales</taxon>
        <taxon>Mytilinidiaceae</taxon>
        <taxon>Lophium</taxon>
    </lineage>
</organism>
<feature type="coiled-coil region" evidence="1">
    <location>
        <begin position="29"/>
        <end position="66"/>
    </location>
</feature>
<keyword evidence="1" id="KW-0175">Coiled coil</keyword>
<dbReference type="OrthoDB" id="5068804at2759"/>
<dbReference type="AlphaFoldDB" id="A0A6A6QTC3"/>
<protein>
    <recommendedName>
        <fullName evidence="2">Azaphilone pigments biosynthesis cluster protein L N-terminal domain-containing protein</fullName>
    </recommendedName>
</protein>
<evidence type="ECO:0000259" key="2">
    <source>
        <dbReference type="Pfam" id="PF17111"/>
    </source>
</evidence>
<proteinExistence type="predicted"/>
<dbReference type="Proteomes" id="UP000799750">
    <property type="component" value="Unassembled WGS sequence"/>
</dbReference>
<dbReference type="InterPro" id="IPR031348">
    <property type="entry name" value="PigL_N"/>
</dbReference>
<feature type="coiled-coil region" evidence="1">
    <location>
        <begin position="148"/>
        <end position="186"/>
    </location>
</feature>
<name>A0A6A6QTC3_9PEZI</name>
<dbReference type="Pfam" id="PF17111">
    <property type="entry name" value="PigL_N"/>
    <property type="match status" value="1"/>
</dbReference>
<feature type="domain" description="Azaphilone pigments biosynthesis cluster protein L N-terminal" evidence="2">
    <location>
        <begin position="2"/>
        <end position="216"/>
    </location>
</feature>
<evidence type="ECO:0000313" key="4">
    <source>
        <dbReference type="Proteomes" id="UP000799750"/>
    </source>
</evidence>
<keyword evidence="4" id="KW-1185">Reference proteome</keyword>
<reference evidence="3" key="1">
    <citation type="journal article" date="2020" name="Stud. Mycol.">
        <title>101 Dothideomycetes genomes: a test case for predicting lifestyles and emergence of pathogens.</title>
        <authorList>
            <person name="Haridas S."/>
            <person name="Albert R."/>
            <person name="Binder M."/>
            <person name="Bloem J."/>
            <person name="Labutti K."/>
            <person name="Salamov A."/>
            <person name="Andreopoulos B."/>
            <person name="Baker S."/>
            <person name="Barry K."/>
            <person name="Bills G."/>
            <person name="Bluhm B."/>
            <person name="Cannon C."/>
            <person name="Castanera R."/>
            <person name="Culley D."/>
            <person name="Daum C."/>
            <person name="Ezra D."/>
            <person name="Gonzalez J."/>
            <person name="Henrissat B."/>
            <person name="Kuo A."/>
            <person name="Liang C."/>
            <person name="Lipzen A."/>
            <person name="Lutzoni F."/>
            <person name="Magnuson J."/>
            <person name="Mondo S."/>
            <person name="Nolan M."/>
            <person name="Ohm R."/>
            <person name="Pangilinan J."/>
            <person name="Park H.-J."/>
            <person name="Ramirez L."/>
            <person name="Alfaro M."/>
            <person name="Sun H."/>
            <person name="Tritt A."/>
            <person name="Yoshinaga Y."/>
            <person name="Zwiers L.-H."/>
            <person name="Turgeon B."/>
            <person name="Goodwin S."/>
            <person name="Spatafora J."/>
            <person name="Crous P."/>
            <person name="Grigoriev I."/>
        </authorList>
    </citation>
    <scope>NUCLEOTIDE SEQUENCE</scope>
    <source>
        <strain evidence="3">CBS 269.34</strain>
    </source>
</reference>
<evidence type="ECO:0000313" key="3">
    <source>
        <dbReference type="EMBL" id="KAF2494973.1"/>
    </source>
</evidence>
<gene>
    <name evidence="3" type="ORF">BU16DRAFT_590256</name>
</gene>
<accession>A0A6A6QTC3</accession>